<dbReference type="EMBL" id="SADV01000006">
    <property type="protein sequence ID" value="TQR34373.1"/>
    <property type="molecule type" value="Genomic_DNA"/>
</dbReference>
<evidence type="ECO:0000313" key="6">
    <source>
        <dbReference type="EMBL" id="TQR34373.1"/>
    </source>
</evidence>
<reference evidence="6 7" key="1">
    <citation type="submission" date="2018-03" db="EMBL/GenBank/DDBJ databases">
        <title>Aerobic endospore-forming bacteria genome sequencing and assembly.</title>
        <authorList>
            <person name="Cavalcante D.A."/>
            <person name="Driks A."/>
            <person name="Putonti C."/>
            <person name="De-Souza M.T."/>
        </authorList>
    </citation>
    <scope>NUCLEOTIDE SEQUENCE [LARGE SCALE GENOMIC DNA]</scope>
    <source>
        <strain evidence="6 7">SDF0037</strain>
    </source>
</reference>
<dbReference type="SMART" id="SM00382">
    <property type="entry name" value="AAA"/>
    <property type="match status" value="1"/>
</dbReference>
<evidence type="ECO:0000256" key="3">
    <source>
        <dbReference type="ARBA" id="ARBA00022741"/>
    </source>
</evidence>
<keyword evidence="2" id="KW-0813">Transport</keyword>
<sequence length="316" mass="36100">MITVENIQKRYISKSNNVNVLNGISFTIQKGEIVGLLGSNGAGKTTLIKILCGLINPDEGRVYVKNELFSKKSIKYISTVLEGNRNLYWRLTVIENIEYFLGIRGCSIKNKGEYIDSILRKFDLFEKKFELVKNLSRGMQQKIAIIIAILSDSEILILDEPTLGLDVKSNKDMIQFLKQIVENEKRTILISSHDMGLIEQLCSRVVIISKGNLITDNTIDKLNSLFNTKSFIITLTKKLEEYQKEKILSSSNMFGTLDLEDKSEIVINIKENNEIYLLLEILKELNVTIEKFEQRDINFEQVFLNLIGDEIIYGSV</sequence>
<gene>
    <name evidence="6" type="ORF">C7Y47_10405</name>
</gene>
<evidence type="ECO:0000256" key="1">
    <source>
        <dbReference type="ARBA" id="ARBA00005417"/>
    </source>
</evidence>
<dbReference type="Proteomes" id="UP000317944">
    <property type="component" value="Unassembled WGS sequence"/>
</dbReference>
<dbReference type="Pfam" id="PF00005">
    <property type="entry name" value="ABC_tran"/>
    <property type="match status" value="1"/>
</dbReference>
<accession>A0A544ULL0</accession>
<dbReference type="OrthoDB" id="9804819at2"/>
<name>A0A544ULL0_LYSSH</name>
<keyword evidence="4 6" id="KW-0067">ATP-binding</keyword>
<dbReference type="InterPro" id="IPR003439">
    <property type="entry name" value="ABC_transporter-like_ATP-bd"/>
</dbReference>
<evidence type="ECO:0000256" key="2">
    <source>
        <dbReference type="ARBA" id="ARBA00022448"/>
    </source>
</evidence>
<organism evidence="6 7">
    <name type="scientific">Lysinibacillus sphaericus</name>
    <name type="common">Bacillus sphaericus</name>
    <dbReference type="NCBI Taxonomy" id="1421"/>
    <lineage>
        <taxon>Bacteria</taxon>
        <taxon>Bacillati</taxon>
        <taxon>Bacillota</taxon>
        <taxon>Bacilli</taxon>
        <taxon>Bacillales</taxon>
        <taxon>Bacillaceae</taxon>
        <taxon>Lysinibacillus</taxon>
    </lineage>
</organism>
<protein>
    <submittedName>
        <fullName evidence="6">ABC transporter ATP-binding protein</fullName>
    </submittedName>
</protein>
<evidence type="ECO:0000259" key="5">
    <source>
        <dbReference type="PROSITE" id="PS50893"/>
    </source>
</evidence>
<evidence type="ECO:0000256" key="4">
    <source>
        <dbReference type="ARBA" id="ARBA00022840"/>
    </source>
</evidence>
<comment type="similarity">
    <text evidence="1">Belongs to the ABC transporter superfamily.</text>
</comment>
<dbReference type="GO" id="GO:0005524">
    <property type="term" value="F:ATP binding"/>
    <property type="evidence" value="ECO:0007669"/>
    <property type="project" value="UniProtKB-KW"/>
</dbReference>
<keyword evidence="3" id="KW-0547">Nucleotide-binding</keyword>
<dbReference type="InterPro" id="IPR050763">
    <property type="entry name" value="ABC_transporter_ATP-binding"/>
</dbReference>
<dbReference type="GO" id="GO:0016887">
    <property type="term" value="F:ATP hydrolysis activity"/>
    <property type="evidence" value="ECO:0007669"/>
    <property type="project" value="InterPro"/>
</dbReference>
<proteinExistence type="inferred from homology"/>
<dbReference type="InterPro" id="IPR003593">
    <property type="entry name" value="AAA+_ATPase"/>
</dbReference>
<dbReference type="RefSeq" id="WP_142508718.1">
    <property type="nucleotide sequence ID" value="NZ_SADV01000006.1"/>
</dbReference>
<dbReference type="Gene3D" id="3.40.50.300">
    <property type="entry name" value="P-loop containing nucleotide triphosphate hydrolases"/>
    <property type="match status" value="1"/>
</dbReference>
<dbReference type="PANTHER" id="PTHR42711:SF5">
    <property type="entry name" value="ABC TRANSPORTER ATP-BINDING PROTEIN NATA"/>
    <property type="match status" value="1"/>
</dbReference>
<dbReference type="PROSITE" id="PS50893">
    <property type="entry name" value="ABC_TRANSPORTER_2"/>
    <property type="match status" value="1"/>
</dbReference>
<comment type="caution">
    <text evidence="6">The sequence shown here is derived from an EMBL/GenBank/DDBJ whole genome shotgun (WGS) entry which is preliminary data.</text>
</comment>
<evidence type="ECO:0000313" key="7">
    <source>
        <dbReference type="Proteomes" id="UP000317944"/>
    </source>
</evidence>
<dbReference type="SUPFAM" id="SSF52540">
    <property type="entry name" value="P-loop containing nucleoside triphosphate hydrolases"/>
    <property type="match status" value="1"/>
</dbReference>
<dbReference type="InterPro" id="IPR027417">
    <property type="entry name" value="P-loop_NTPase"/>
</dbReference>
<feature type="domain" description="ABC transporter" evidence="5">
    <location>
        <begin position="2"/>
        <end position="235"/>
    </location>
</feature>
<dbReference type="AlphaFoldDB" id="A0A544ULL0"/>
<dbReference type="PANTHER" id="PTHR42711">
    <property type="entry name" value="ABC TRANSPORTER ATP-BINDING PROTEIN"/>
    <property type="match status" value="1"/>
</dbReference>